<evidence type="ECO:0000256" key="1">
    <source>
        <dbReference type="SAM" id="MobiDB-lite"/>
    </source>
</evidence>
<comment type="caution">
    <text evidence="2">The sequence shown here is derived from an EMBL/GenBank/DDBJ whole genome shotgun (WGS) entry which is preliminary data.</text>
</comment>
<proteinExistence type="predicted"/>
<feature type="region of interest" description="Disordered" evidence="1">
    <location>
        <begin position="128"/>
        <end position="159"/>
    </location>
</feature>
<evidence type="ECO:0000313" key="2">
    <source>
        <dbReference type="EMBL" id="CAL1273642.1"/>
    </source>
</evidence>
<reference evidence="2 3" key="1">
    <citation type="submission" date="2024-04" db="EMBL/GenBank/DDBJ databases">
        <authorList>
            <person name="Rising A."/>
            <person name="Reimegard J."/>
            <person name="Sonavane S."/>
            <person name="Akerstrom W."/>
            <person name="Nylinder S."/>
            <person name="Hedman E."/>
            <person name="Kallberg Y."/>
        </authorList>
    </citation>
    <scope>NUCLEOTIDE SEQUENCE [LARGE SCALE GENOMIC DNA]</scope>
</reference>
<name>A0AAV1ZPN3_9ARAC</name>
<keyword evidence="3" id="KW-1185">Reference proteome</keyword>
<protein>
    <submittedName>
        <fullName evidence="2">Uncharacterized protein</fullName>
    </submittedName>
</protein>
<dbReference type="EMBL" id="CAXIEN010000069">
    <property type="protein sequence ID" value="CAL1273642.1"/>
    <property type="molecule type" value="Genomic_DNA"/>
</dbReference>
<dbReference type="AlphaFoldDB" id="A0AAV1ZPN3"/>
<organism evidence="2 3">
    <name type="scientific">Larinioides sclopetarius</name>
    <dbReference type="NCBI Taxonomy" id="280406"/>
    <lineage>
        <taxon>Eukaryota</taxon>
        <taxon>Metazoa</taxon>
        <taxon>Ecdysozoa</taxon>
        <taxon>Arthropoda</taxon>
        <taxon>Chelicerata</taxon>
        <taxon>Arachnida</taxon>
        <taxon>Araneae</taxon>
        <taxon>Araneomorphae</taxon>
        <taxon>Entelegynae</taxon>
        <taxon>Araneoidea</taxon>
        <taxon>Araneidae</taxon>
        <taxon>Larinioides</taxon>
    </lineage>
</organism>
<feature type="compositionally biased region" description="Basic and acidic residues" evidence="1">
    <location>
        <begin position="129"/>
        <end position="143"/>
    </location>
</feature>
<dbReference type="Proteomes" id="UP001497382">
    <property type="component" value="Unassembled WGS sequence"/>
</dbReference>
<sequence>MPTLKGCILRLEHTTIAKKLKFSCSGFILWNRSQMTENKGKQIFFQSIQDLVELLAISRRYVCFYSSKTRVYDILNKNDICHCHSTVFKNLRLSRLKGRRSIGLNSCPAVKSAFKELRHCSIRLNPNGERIESPDAGEDDSKTWSKHTGLEIPTLWPDK</sequence>
<accession>A0AAV1ZPN3</accession>
<evidence type="ECO:0000313" key="3">
    <source>
        <dbReference type="Proteomes" id="UP001497382"/>
    </source>
</evidence>
<gene>
    <name evidence="2" type="ORF">LARSCL_LOCUS7013</name>
</gene>